<proteinExistence type="inferred from homology"/>
<evidence type="ECO:0000259" key="7">
    <source>
        <dbReference type="Pfam" id="PF18052"/>
    </source>
</evidence>
<dbReference type="GO" id="GO:0006952">
    <property type="term" value="P:defense response"/>
    <property type="evidence" value="ECO:0007669"/>
    <property type="project" value="UniProtKB-KW"/>
</dbReference>
<evidence type="ECO:0000256" key="5">
    <source>
        <dbReference type="ARBA" id="ARBA00022821"/>
    </source>
</evidence>
<dbReference type="GO" id="GO:0000166">
    <property type="term" value="F:nucleotide binding"/>
    <property type="evidence" value="ECO:0007669"/>
    <property type="project" value="UniProtKB-KW"/>
</dbReference>
<dbReference type="Pfam" id="PF08224">
    <property type="entry name" value="DUF1719"/>
    <property type="match status" value="1"/>
</dbReference>
<dbReference type="EnsemblPlants" id="Zm00001eb299090_T001">
    <property type="protein sequence ID" value="Zm00001eb299090_P001"/>
    <property type="gene ID" value="Zm00001eb299090"/>
</dbReference>
<dbReference type="RefSeq" id="XP_008651977.1">
    <property type="nucleotide sequence ID" value="XM_008653755.2"/>
</dbReference>
<keyword evidence="2" id="KW-0433">Leucine-rich repeat</keyword>
<reference evidence="9" key="1">
    <citation type="submission" date="2015-12" db="EMBL/GenBank/DDBJ databases">
        <title>Update maize B73 reference genome by single molecule sequencing technologies.</title>
        <authorList>
            <consortium name="Maize Genome Sequencing Project"/>
            <person name="Ware D."/>
        </authorList>
    </citation>
    <scope>NUCLEOTIDE SEQUENCE [LARGE SCALE GENOMIC DNA]</scope>
    <source>
        <strain evidence="9">cv. B73</strain>
    </source>
</reference>
<keyword evidence="3" id="KW-0677">Repeat</keyword>
<dbReference type="InterPro" id="IPR013181">
    <property type="entry name" value="DUF1719"/>
</dbReference>
<name>A0A804Q670_MAIZE</name>
<dbReference type="SMART" id="SM01157">
    <property type="entry name" value="DUF1719"/>
    <property type="match status" value="1"/>
</dbReference>
<evidence type="ECO:0000256" key="1">
    <source>
        <dbReference type="ARBA" id="ARBA00008894"/>
    </source>
</evidence>
<evidence type="ECO:0000256" key="6">
    <source>
        <dbReference type="SAM" id="MobiDB-lite"/>
    </source>
</evidence>
<organism evidence="8 9">
    <name type="scientific">Zea mays</name>
    <name type="common">Maize</name>
    <dbReference type="NCBI Taxonomy" id="4577"/>
    <lineage>
        <taxon>Eukaryota</taxon>
        <taxon>Viridiplantae</taxon>
        <taxon>Streptophyta</taxon>
        <taxon>Embryophyta</taxon>
        <taxon>Tracheophyta</taxon>
        <taxon>Spermatophyta</taxon>
        <taxon>Magnoliopsida</taxon>
        <taxon>Liliopsida</taxon>
        <taxon>Poales</taxon>
        <taxon>Poaceae</taxon>
        <taxon>PACMAD clade</taxon>
        <taxon>Panicoideae</taxon>
        <taxon>Andropogonodae</taxon>
        <taxon>Andropogoneae</taxon>
        <taxon>Tripsacinae</taxon>
        <taxon>Zea</taxon>
    </lineage>
</organism>
<reference evidence="8" key="2">
    <citation type="submission" date="2019-07" db="EMBL/GenBank/DDBJ databases">
        <authorList>
            <person name="Seetharam A."/>
            <person name="Woodhouse M."/>
            <person name="Cannon E."/>
        </authorList>
    </citation>
    <scope>NUCLEOTIDE SEQUENCE [LARGE SCALE GENOMIC DNA]</scope>
    <source>
        <strain evidence="8">cv. B73</strain>
    </source>
</reference>
<accession>A0A804Q670</accession>
<keyword evidence="9" id="KW-1185">Reference proteome</keyword>
<sequence length="583" mass="65854">MAAEMVGSVVAQETVSQILSGLVQRYAESSDATRNLERLEMAHIRLEAALDASDRWQIADASLLRWRKKLRRVAQECHDVLHRCRQQQGVAQAQAQEPATPSSSLSPLAALPTRIARATKSLIFSAFVGDAGAPSRSTVQRFEWFADGAGEFLRYVEVGGGAAPRCHVPLRRSLTRHLFAGMELLLQHKIVWGGGRDECPSYLLWLVPSVTPDHGIEACLKFIHRDHSAPENNFFLGAMLQISESTDVVGTVVNCLRLFPPCFQPTIEAIKKELTQLPTQDFSWVPYVDLWHRKHWDNLHGFCTQWFRPDPLCCKKQQHQQQGPNGSSRPSWCSSGDDPDMVGIPDVSLDSVILMHLECQVSVPSEYNGAYRYSKQKATTASPPYRRRCSSRTSPTPTTQDSEYSPCRRLKAGLLFTPHGCTKHRLPEEKSSAVVTVYGEEQRCVHTDITLDQLNEIMLPKAADYFYRNPEATACQMLWKSRHGTEYIEFEKPRTEEEEEEPPCARRAICRGGSRKRKLQLQVQQDQVQVLGSWNRKVACFLNSWVAHAPVRLRGLILDWIRRGKESQLPAPPPVHQLEISTM</sequence>
<dbReference type="PANTHER" id="PTHR33377">
    <property type="entry name" value="OS10G0134700 PROTEIN-RELATED"/>
    <property type="match status" value="1"/>
</dbReference>
<dbReference type="OrthoDB" id="610671at2759"/>
<reference evidence="8" key="3">
    <citation type="submission" date="2021-05" db="UniProtKB">
        <authorList>
            <consortium name="EnsemblPlants"/>
        </authorList>
    </citation>
    <scope>IDENTIFICATION</scope>
    <source>
        <strain evidence="8">cv. B73</strain>
    </source>
</reference>
<feature type="domain" description="Disease resistance N-terminal" evidence="7">
    <location>
        <begin position="14"/>
        <end position="92"/>
    </location>
</feature>
<protein>
    <recommendedName>
        <fullName evidence="7">Disease resistance N-terminal domain-containing protein</fullName>
    </recommendedName>
</protein>
<dbReference type="GeneID" id="103631908"/>
<keyword evidence="5" id="KW-0611">Plant defense</keyword>
<dbReference type="RefSeq" id="XP_008651975.1">
    <property type="nucleotide sequence ID" value="XM_008653753.3"/>
</dbReference>
<dbReference type="InterPro" id="IPR041118">
    <property type="entry name" value="Rx_N"/>
</dbReference>
<feature type="region of interest" description="Disordered" evidence="6">
    <location>
        <begin position="378"/>
        <end position="404"/>
    </location>
</feature>
<dbReference type="Pfam" id="PF18052">
    <property type="entry name" value="Rx_N"/>
    <property type="match status" value="1"/>
</dbReference>
<evidence type="ECO:0000256" key="3">
    <source>
        <dbReference type="ARBA" id="ARBA00022737"/>
    </source>
</evidence>
<dbReference type="InParanoid" id="A0A804Q670"/>
<dbReference type="Gramene" id="Zm00001eb299090_T001">
    <property type="protein sequence ID" value="Zm00001eb299090_P001"/>
    <property type="gene ID" value="Zm00001eb299090"/>
</dbReference>
<evidence type="ECO:0000313" key="9">
    <source>
        <dbReference type="Proteomes" id="UP000007305"/>
    </source>
</evidence>
<dbReference type="KEGG" id="zma:103631908"/>
<evidence type="ECO:0000256" key="4">
    <source>
        <dbReference type="ARBA" id="ARBA00022741"/>
    </source>
</evidence>
<keyword evidence="4" id="KW-0547">Nucleotide-binding</keyword>
<comment type="similarity">
    <text evidence="1">Belongs to the disease resistance NB-LRR family.</text>
</comment>
<evidence type="ECO:0000256" key="2">
    <source>
        <dbReference type="ARBA" id="ARBA00022614"/>
    </source>
</evidence>
<gene>
    <name evidence="8" type="primary">LOC103631908</name>
</gene>
<dbReference type="RefSeq" id="XP_020396919.1">
    <property type="nucleotide sequence ID" value="XM_020541330.1"/>
</dbReference>
<dbReference type="RefSeq" id="XP_008651976.1">
    <property type="nucleotide sequence ID" value="XM_008653754.2"/>
</dbReference>
<dbReference type="AlphaFoldDB" id="A0A804Q670"/>
<evidence type="ECO:0000313" key="8">
    <source>
        <dbReference type="EnsemblPlants" id="Zm00001eb299090_P001"/>
    </source>
</evidence>
<dbReference type="Proteomes" id="UP000007305">
    <property type="component" value="Chromosome 7"/>
</dbReference>
<dbReference type="PANTHER" id="PTHR33377:SF59">
    <property type="entry name" value="RX N-TERMINAL DOMAIN-CONTAINING PROTEIN"/>
    <property type="match status" value="1"/>
</dbReference>